<dbReference type="RefSeq" id="XP_019627147.1">
    <property type="nucleotide sequence ID" value="XM_019771588.1"/>
</dbReference>
<feature type="region of interest" description="Disordered" evidence="1">
    <location>
        <begin position="196"/>
        <end position="331"/>
    </location>
</feature>
<feature type="compositionally biased region" description="Low complexity" evidence="1">
    <location>
        <begin position="298"/>
        <end position="330"/>
    </location>
</feature>
<feature type="region of interest" description="Disordered" evidence="1">
    <location>
        <begin position="346"/>
        <end position="372"/>
    </location>
</feature>
<feature type="compositionally biased region" description="Polar residues" evidence="1">
    <location>
        <begin position="225"/>
        <end position="246"/>
    </location>
</feature>
<reference evidence="3" key="1">
    <citation type="submission" date="2025-08" db="UniProtKB">
        <authorList>
            <consortium name="RefSeq"/>
        </authorList>
    </citation>
    <scope>IDENTIFICATION</scope>
    <source>
        <tissue evidence="3">Gonad</tissue>
    </source>
</reference>
<evidence type="ECO:0000313" key="2">
    <source>
        <dbReference type="Proteomes" id="UP000515135"/>
    </source>
</evidence>
<dbReference type="Proteomes" id="UP000515135">
    <property type="component" value="Unplaced"/>
</dbReference>
<dbReference type="AlphaFoldDB" id="A0A6P4Z7V2"/>
<proteinExistence type="predicted"/>
<protein>
    <submittedName>
        <fullName evidence="3">Uncharacterized protein LOC109472016</fullName>
    </submittedName>
</protein>
<name>A0A6P4Z7V2_BRABE</name>
<sequence length="372" mass="41072">MSYASAVENGKAIDTAPTAPNAPPASSCKPVFFLEKDVHAVSPSETFFTNVEVYKAVARRVQASNIAGIQQVRGLWRLYLRDPEERASLIASGISLRDRYVEISDNHPFQQRNGVRITVRDVPLSVDDGVLASGLKSYGAKLLGPLKREMLRVDGMLTNCETGDRFAFMAIPTNPTEHIPRFVELGGRWRARVFYRDQPKDQTRPRHVPNDSARVASTLAPRPPTDTTAGNEESSNEQQSRVSTAFVQLAPSSPEEEDHRDRPEQSQVNRGKQSQITDYVAPATRTRNRGRPRPQSQTTNKTTAPTVATRSTTKKNQSSTTTSSINTDDQAAIMRQRIDDLVETSRNAASGTHIDTPGNFRRVSPEDGGLNC</sequence>
<dbReference type="KEGG" id="bbel:109472016"/>
<evidence type="ECO:0000256" key="1">
    <source>
        <dbReference type="SAM" id="MobiDB-lite"/>
    </source>
</evidence>
<accession>A0A6P4Z7V2</accession>
<keyword evidence="2" id="KW-1185">Reference proteome</keyword>
<dbReference type="OrthoDB" id="3863715at2759"/>
<organism evidence="2 3">
    <name type="scientific">Branchiostoma belcheri</name>
    <name type="common">Amphioxus</name>
    <dbReference type="NCBI Taxonomy" id="7741"/>
    <lineage>
        <taxon>Eukaryota</taxon>
        <taxon>Metazoa</taxon>
        <taxon>Chordata</taxon>
        <taxon>Cephalochordata</taxon>
        <taxon>Leptocardii</taxon>
        <taxon>Amphioxiformes</taxon>
        <taxon>Branchiostomatidae</taxon>
        <taxon>Branchiostoma</taxon>
    </lineage>
</organism>
<evidence type="ECO:0000313" key="3">
    <source>
        <dbReference type="RefSeq" id="XP_019627147.1"/>
    </source>
</evidence>
<dbReference type="GeneID" id="109472016"/>
<gene>
    <name evidence="3" type="primary">LOC109472016</name>
</gene>
<feature type="compositionally biased region" description="Polar residues" evidence="1">
    <location>
        <begin position="265"/>
        <end position="277"/>
    </location>
</feature>